<keyword evidence="2" id="KW-1185">Reference proteome</keyword>
<reference evidence="1 2" key="1">
    <citation type="submission" date="2023-08" db="EMBL/GenBank/DDBJ databases">
        <title>Oxalobacteraceae gen .nov., isolated from river sludge outside the plant.</title>
        <authorList>
            <person name="Zhao S.Y."/>
        </authorList>
    </citation>
    <scope>NUCLEOTIDE SEQUENCE [LARGE SCALE GENOMIC DNA]</scope>
    <source>
        <strain evidence="1 2">R-40</strain>
    </source>
</reference>
<organism evidence="1 2">
    <name type="scientific">Keguizhuia sedimenti</name>
    <dbReference type="NCBI Taxonomy" id="3064264"/>
    <lineage>
        <taxon>Bacteria</taxon>
        <taxon>Pseudomonadati</taxon>
        <taxon>Pseudomonadota</taxon>
        <taxon>Betaproteobacteria</taxon>
        <taxon>Burkholderiales</taxon>
        <taxon>Oxalobacteraceae</taxon>
        <taxon>Keguizhuia</taxon>
    </lineage>
</organism>
<accession>A0ABU1BS57</accession>
<sequence>MIRIAYDADGDFCVVEGHEEFFELMDKRGMAEVVDVATGTNYFAHEVGEQIFLLNGHAQDALVRLADVLIREIAAKPLH</sequence>
<evidence type="ECO:0000313" key="2">
    <source>
        <dbReference type="Proteomes" id="UP001225596"/>
    </source>
</evidence>
<dbReference type="Proteomes" id="UP001225596">
    <property type="component" value="Unassembled WGS sequence"/>
</dbReference>
<dbReference type="RefSeq" id="WP_338436851.1">
    <property type="nucleotide sequence ID" value="NZ_JAUYVH010000006.1"/>
</dbReference>
<gene>
    <name evidence="1" type="ORF">Q8A64_10880</name>
</gene>
<protein>
    <submittedName>
        <fullName evidence="1">Uncharacterized protein</fullName>
    </submittedName>
</protein>
<name>A0ABU1BS57_9BURK</name>
<proteinExistence type="predicted"/>
<evidence type="ECO:0000313" key="1">
    <source>
        <dbReference type="EMBL" id="MDQ9170914.1"/>
    </source>
</evidence>
<comment type="caution">
    <text evidence="1">The sequence shown here is derived from an EMBL/GenBank/DDBJ whole genome shotgun (WGS) entry which is preliminary data.</text>
</comment>
<dbReference type="EMBL" id="JAUYVH010000006">
    <property type="protein sequence ID" value="MDQ9170914.1"/>
    <property type="molecule type" value="Genomic_DNA"/>
</dbReference>